<reference evidence="1 2" key="1">
    <citation type="journal article" date="2019" name="Environ. Microbiol.">
        <title>Species interactions and distinct microbial communities in high Arctic permafrost affected cryosols are associated with the CH4 and CO2 gas fluxes.</title>
        <authorList>
            <person name="Altshuler I."/>
            <person name="Hamel J."/>
            <person name="Turney S."/>
            <person name="Magnuson E."/>
            <person name="Levesque R."/>
            <person name="Greer C."/>
            <person name="Whyte L.G."/>
        </authorList>
    </citation>
    <scope>NUCLEOTIDE SEQUENCE [LARGE SCALE GENOMIC DNA]</scope>
    <source>
        <strain evidence="1 2">E3</strain>
    </source>
</reference>
<name>A0A502HIH9_9PSED</name>
<sequence length="384" mass="43735">MARKWLKQEKRTKEQLFDALVKNALGFVETSLDHVKERPKNSIVDLYTAIELFLKARLMAEHWTLMLSKPETAELQNLYVGDFLSVYLDDALKRINSILGEKIDLAASDNFKALGEHRNQIVHFAHSGHDDLAATQAGVIVEQWASWHYLYAMLTDTWKEVFEPYKIELQKLNHRMMRQRDFLSSRFTILKPKIEIELKRGKTIIACEHCELKSAVVNKVHPWGTDYSCLVCGVSDTAVVKADIKLPCPGCNEDVEFFDAKFTECPTCHFAFNTDALIDLCTAHIHEGDQWWEGGAEHIASCHECECPRPSVFYIDGLWSCVSCFDRGWQAVACERCGEFVTGDMERIKYFACHKCEDQVRQGIEAMVAAGAATEESQDAKEQP</sequence>
<dbReference type="EMBL" id="RCZE01000012">
    <property type="protein sequence ID" value="TPG74607.1"/>
    <property type="molecule type" value="Genomic_DNA"/>
</dbReference>
<evidence type="ECO:0000313" key="1">
    <source>
        <dbReference type="EMBL" id="TPG74607.1"/>
    </source>
</evidence>
<evidence type="ECO:0008006" key="3">
    <source>
        <dbReference type="Google" id="ProtNLM"/>
    </source>
</evidence>
<dbReference type="SUPFAM" id="SSF48695">
    <property type="entry name" value="Multiheme cytochromes"/>
    <property type="match status" value="1"/>
</dbReference>
<dbReference type="Proteomes" id="UP000317933">
    <property type="component" value="Unassembled WGS sequence"/>
</dbReference>
<dbReference type="AlphaFoldDB" id="A0A502HIH9"/>
<evidence type="ECO:0000313" key="2">
    <source>
        <dbReference type="Proteomes" id="UP000317933"/>
    </source>
</evidence>
<organism evidence="1 2">
    <name type="scientific">Pseudomonas arsenicoxydans</name>
    <dbReference type="NCBI Taxonomy" id="702115"/>
    <lineage>
        <taxon>Bacteria</taxon>
        <taxon>Pseudomonadati</taxon>
        <taxon>Pseudomonadota</taxon>
        <taxon>Gammaproteobacteria</taxon>
        <taxon>Pseudomonadales</taxon>
        <taxon>Pseudomonadaceae</taxon>
        <taxon>Pseudomonas</taxon>
    </lineage>
</organism>
<protein>
    <recommendedName>
        <fullName evidence="3">HsdR</fullName>
    </recommendedName>
</protein>
<gene>
    <name evidence="1" type="ORF">EAH78_23890</name>
</gene>
<accession>A0A502HIH9</accession>
<dbReference type="InterPro" id="IPR036280">
    <property type="entry name" value="Multihaem_cyt_sf"/>
</dbReference>
<proteinExistence type="predicted"/>
<dbReference type="RefSeq" id="WP_140669708.1">
    <property type="nucleotide sequence ID" value="NZ_RCZE01000012.1"/>
</dbReference>
<comment type="caution">
    <text evidence="1">The sequence shown here is derived from an EMBL/GenBank/DDBJ whole genome shotgun (WGS) entry which is preliminary data.</text>
</comment>